<dbReference type="InterPro" id="IPR036907">
    <property type="entry name" value="5'-Nucleotdase_C_sf"/>
</dbReference>
<dbReference type="InterPro" id="IPR029052">
    <property type="entry name" value="Metallo-depent_PP-like"/>
</dbReference>
<dbReference type="Gene3D" id="3.90.780.10">
    <property type="entry name" value="5'-Nucleotidase, C-terminal domain"/>
    <property type="match status" value="1"/>
</dbReference>
<keyword evidence="1" id="KW-0732">Signal</keyword>
<keyword evidence="6" id="KW-1185">Reference proteome</keyword>
<sequence>MIETIHFYHTNDLHSHFQHWPKIRHLLNVRKQWHEEEGESCFLLDIGDHVDRSHPFTEGTFGKGNVQLLNEAGYDLVTIGNNEGITMHKDRLSELYEQANFDVIVCNLYEKDGSRPAWLKPYEIIETKTGVKIGVIGATAAFTPFYERLGWTITPGREEIRKQVHLLKDQTDLIIILSHLGIHEDEQLAEECPDIDVIFGAHTHHVLHEGKQVGDTLLTGAGKFGQYVGHVMVELDSDQKTIVDKKAILYDANELDESSDQNYDDELINKGHELLKKPLFYNGTAMKKEWFSNSKLSSLFGQSLLDCTGADCALFNAGIFLDGLPEGNVTAFDIHQTLPHPINLTVVELTGAELKEAYLQSLNADWPAIEIKGLGFRGSVMGKLIWCNMKLDEEKRLLISGEHVDPQKEYRLATLDMFTFGFFFPSFQRAPKIYYMPEFIRDIFADYLIKTKPEPSKQ</sequence>
<evidence type="ECO:0000313" key="5">
    <source>
        <dbReference type="EMBL" id="MFC4411379.1"/>
    </source>
</evidence>
<comment type="caution">
    <text evidence="5">The sequence shown here is derived from an EMBL/GenBank/DDBJ whole genome shotgun (WGS) entry which is preliminary data.</text>
</comment>
<dbReference type="PANTHER" id="PTHR11575">
    <property type="entry name" value="5'-NUCLEOTIDASE-RELATED"/>
    <property type="match status" value="1"/>
</dbReference>
<gene>
    <name evidence="5" type="ORF">ACFOZY_13200</name>
</gene>
<dbReference type="SUPFAM" id="SSF56300">
    <property type="entry name" value="Metallo-dependent phosphatases"/>
    <property type="match status" value="1"/>
</dbReference>
<dbReference type="Pfam" id="PF02872">
    <property type="entry name" value="5_nucleotid_C"/>
    <property type="match status" value="1"/>
</dbReference>
<evidence type="ECO:0000256" key="1">
    <source>
        <dbReference type="ARBA" id="ARBA00022729"/>
    </source>
</evidence>
<evidence type="ECO:0000256" key="2">
    <source>
        <dbReference type="RuleBase" id="RU362119"/>
    </source>
</evidence>
<accession>A0ABV8X8T9</accession>
<evidence type="ECO:0000313" key="6">
    <source>
        <dbReference type="Proteomes" id="UP001595817"/>
    </source>
</evidence>
<organism evidence="5 6">
    <name type="scientific">Chungangia koreensis</name>
    <dbReference type="NCBI Taxonomy" id="752657"/>
    <lineage>
        <taxon>Bacteria</taxon>
        <taxon>Bacillati</taxon>
        <taxon>Bacillota</taxon>
        <taxon>Bacilli</taxon>
        <taxon>Lactobacillales</taxon>
        <taxon>Chungangia</taxon>
    </lineage>
</organism>
<keyword evidence="2" id="KW-0378">Hydrolase</keyword>
<dbReference type="Proteomes" id="UP001595817">
    <property type="component" value="Unassembled WGS sequence"/>
</dbReference>
<comment type="similarity">
    <text evidence="2">Belongs to the 5'-nucleotidase family.</text>
</comment>
<keyword evidence="2" id="KW-0547">Nucleotide-binding</keyword>
<dbReference type="Gene3D" id="3.60.21.10">
    <property type="match status" value="1"/>
</dbReference>
<reference evidence="6" key="1">
    <citation type="journal article" date="2019" name="Int. J. Syst. Evol. Microbiol.">
        <title>The Global Catalogue of Microorganisms (GCM) 10K type strain sequencing project: providing services to taxonomists for standard genome sequencing and annotation.</title>
        <authorList>
            <consortium name="The Broad Institute Genomics Platform"/>
            <consortium name="The Broad Institute Genome Sequencing Center for Infectious Disease"/>
            <person name="Wu L."/>
            <person name="Ma J."/>
        </authorList>
    </citation>
    <scope>NUCLEOTIDE SEQUENCE [LARGE SCALE GENOMIC DNA]</scope>
    <source>
        <strain evidence="6">CCUG 59778</strain>
    </source>
</reference>
<evidence type="ECO:0000259" key="3">
    <source>
        <dbReference type="Pfam" id="PF00149"/>
    </source>
</evidence>
<dbReference type="EMBL" id="JBHSEC010000020">
    <property type="protein sequence ID" value="MFC4411379.1"/>
    <property type="molecule type" value="Genomic_DNA"/>
</dbReference>
<protein>
    <submittedName>
        <fullName evidence="5">Bifunctional metallophosphatase/5'-nucleotidase</fullName>
    </submittedName>
</protein>
<feature type="domain" description="Calcineurin-like phosphoesterase" evidence="3">
    <location>
        <begin position="6"/>
        <end position="205"/>
    </location>
</feature>
<dbReference type="RefSeq" id="WP_378156273.1">
    <property type="nucleotide sequence ID" value="NZ_JBHSEC010000020.1"/>
</dbReference>
<dbReference type="InterPro" id="IPR004843">
    <property type="entry name" value="Calcineurin-like_PHP"/>
</dbReference>
<dbReference type="InterPro" id="IPR011240">
    <property type="entry name" value="Pesterase_YunD"/>
</dbReference>
<dbReference type="SUPFAM" id="SSF55816">
    <property type="entry name" value="5'-nucleotidase (syn. UDP-sugar hydrolase), C-terminal domain"/>
    <property type="match status" value="1"/>
</dbReference>
<name>A0ABV8X8T9_9LACT</name>
<feature type="domain" description="5'-Nucleotidase C-terminal" evidence="4">
    <location>
        <begin position="285"/>
        <end position="416"/>
    </location>
</feature>
<dbReference type="InterPro" id="IPR006179">
    <property type="entry name" value="5_nucleotidase/apyrase"/>
</dbReference>
<evidence type="ECO:0000259" key="4">
    <source>
        <dbReference type="Pfam" id="PF02872"/>
    </source>
</evidence>
<dbReference type="PANTHER" id="PTHR11575:SF23">
    <property type="entry name" value="5-NUCLEOTIDASE FAMILY PROTEIN"/>
    <property type="match status" value="1"/>
</dbReference>
<proteinExistence type="inferred from homology"/>
<dbReference type="Pfam" id="PF00149">
    <property type="entry name" value="Metallophos"/>
    <property type="match status" value="1"/>
</dbReference>
<dbReference type="CDD" id="cd00845">
    <property type="entry name" value="MPP_UshA_N_like"/>
    <property type="match status" value="1"/>
</dbReference>
<dbReference type="InterPro" id="IPR008334">
    <property type="entry name" value="5'-Nucleotdase_C"/>
</dbReference>
<dbReference type="PIRSF" id="PIRSF036361">
    <property type="entry name" value="YunD"/>
    <property type="match status" value="1"/>
</dbReference>
<dbReference type="PRINTS" id="PR01607">
    <property type="entry name" value="APYRASEFAMLY"/>
</dbReference>